<evidence type="ECO:0000313" key="3">
    <source>
        <dbReference type="Proteomes" id="UP000030149"/>
    </source>
</evidence>
<dbReference type="Pfam" id="PF04143">
    <property type="entry name" value="Sulf_transp"/>
    <property type="match status" value="1"/>
</dbReference>
<accession>V6S864</accession>
<reference evidence="2 3" key="2">
    <citation type="journal article" date="2015" name="Stand. Genomic Sci.">
        <title>High quality draft genomic sequence of Flavobacterium enshiense DK69(T) and comparison among Flavobacterium genomes.</title>
        <authorList>
            <person name="Zeng Z."/>
            <person name="Chen C."/>
            <person name="Du H."/>
            <person name="Wang G."/>
            <person name="Li M."/>
        </authorList>
    </citation>
    <scope>NUCLEOTIDE SEQUENCE [LARGE SCALE GENOMIC DNA]</scope>
    <source>
        <strain evidence="2 3">DK69</strain>
    </source>
</reference>
<evidence type="ECO:0000256" key="1">
    <source>
        <dbReference type="SAM" id="Phobius"/>
    </source>
</evidence>
<dbReference type="PATRIC" id="fig|1107311.3.peg.1809"/>
<reference evidence="3" key="1">
    <citation type="submission" date="2013-09" db="EMBL/GenBank/DDBJ databases">
        <authorList>
            <person name="Zeng Z."/>
            <person name="Chen C."/>
        </authorList>
    </citation>
    <scope>NUCLEOTIDE SEQUENCE [LARGE SCALE GENOMIC DNA]</scope>
    <source>
        <strain evidence="3">DK69</strain>
    </source>
</reference>
<dbReference type="InterPro" id="IPR007272">
    <property type="entry name" value="Sulf_transp_TsuA/YedE"/>
</dbReference>
<protein>
    <submittedName>
        <fullName evidence="2">Transporter</fullName>
    </submittedName>
</protein>
<dbReference type="RefSeq" id="WP_023573831.1">
    <property type="nucleotide sequence ID" value="NZ_AVCS01000013.1"/>
</dbReference>
<dbReference type="Proteomes" id="UP000030149">
    <property type="component" value="Unassembled WGS sequence"/>
</dbReference>
<feature type="transmembrane region" description="Helical" evidence="1">
    <location>
        <begin position="41"/>
        <end position="60"/>
    </location>
</feature>
<dbReference type="EMBL" id="JRLZ01000009">
    <property type="protein sequence ID" value="KGO95694.1"/>
    <property type="molecule type" value="Genomic_DNA"/>
</dbReference>
<keyword evidence="1" id="KW-0472">Membrane</keyword>
<keyword evidence="3" id="KW-1185">Reference proteome</keyword>
<dbReference type="OrthoDB" id="9790409at2"/>
<comment type="caution">
    <text evidence="2">The sequence shown here is derived from an EMBL/GenBank/DDBJ whole genome shotgun (WGS) entry which is preliminary data.</text>
</comment>
<dbReference type="eggNOG" id="COG2391">
    <property type="taxonomic scope" value="Bacteria"/>
</dbReference>
<evidence type="ECO:0000313" key="2">
    <source>
        <dbReference type="EMBL" id="KGO95694.1"/>
    </source>
</evidence>
<feature type="transmembrane region" description="Helical" evidence="1">
    <location>
        <begin position="105"/>
        <end position="131"/>
    </location>
</feature>
<gene>
    <name evidence="2" type="ORF">Q767_10790</name>
</gene>
<name>V6S864_9FLAO</name>
<keyword evidence="1" id="KW-0812">Transmembrane</keyword>
<sequence length="140" mass="15391">MKFFNLIKFVLVGFVFGIVLTKAEAVSWYRIYEMFHFQSFHMFGIIGVAVVTGVVGVQAIKRNNLKDIKGLPIVITDKERGFVRYVVGGILFGLGWALVGSCPGPIFILLGAGFYGIIIVLAGALLGTYLYGVFKDKLPH</sequence>
<keyword evidence="1" id="KW-1133">Transmembrane helix</keyword>
<dbReference type="AlphaFoldDB" id="V6S864"/>
<proteinExistence type="predicted"/>
<feature type="transmembrane region" description="Helical" evidence="1">
    <location>
        <begin position="81"/>
        <end position="99"/>
    </location>
</feature>
<dbReference type="STRING" id="1107311.Q767_10790"/>
<organism evidence="2 3">
    <name type="scientific">Flavobacterium enshiense DK69</name>
    <dbReference type="NCBI Taxonomy" id="1107311"/>
    <lineage>
        <taxon>Bacteria</taxon>
        <taxon>Pseudomonadati</taxon>
        <taxon>Bacteroidota</taxon>
        <taxon>Flavobacteriia</taxon>
        <taxon>Flavobacteriales</taxon>
        <taxon>Flavobacteriaceae</taxon>
        <taxon>Flavobacterium</taxon>
    </lineage>
</organism>